<dbReference type="Gene3D" id="2.60.40.3350">
    <property type="match status" value="1"/>
</dbReference>
<gene>
    <name evidence="2" type="ORF">R54876_GBNLAHCA_00671</name>
</gene>
<evidence type="ECO:0000313" key="3">
    <source>
        <dbReference type="Proteomes" id="UP001314241"/>
    </source>
</evidence>
<feature type="domain" description="BppU N-terminal" evidence="1">
    <location>
        <begin position="2"/>
        <end position="142"/>
    </location>
</feature>
<protein>
    <recommendedName>
        <fullName evidence="1">BppU N-terminal domain-containing protein</fullName>
    </recommendedName>
</protein>
<dbReference type="EMBL" id="CAWVOH010000001">
    <property type="protein sequence ID" value="CAK8054110.1"/>
    <property type="molecule type" value="Genomic_DNA"/>
</dbReference>
<dbReference type="Proteomes" id="UP001314241">
    <property type="component" value="Unassembled WGS sequence"/>
</dbReference>
<keyword evidence="3" id="KW-1185">Reference proteome</keyword>
<dbReference type="RefSeq" id="WP_349641652.1">
    <property type="nucleotide sequence ID" value="NZ_CAWVOH010000001.1"/>
</dbReference>
<proteinExistence type="predicted"/>
<name>A0ABM9N4L4_9LACO</name>
<evidence type="ECO:0000313" key="2">
    <source>
        <dbReference type="EMBL" id="CAK8054110.1"/>
    </source>
</evidence>
<dbReference type="InterPro" id="IPR018913">
    <property type="entry name" value="BppU_N"/>
</dbReference>
<evidence type="ECO:0000259" key="1">
    <source>
        <dbReference type="Pfam" id="PF10651"/>
    </source>
</evidence>
<sequence>MSQTINLNLDITKSEIQNPRVSLRQGDGNLETLHVTLTANGDPVNLTGNTVTFMGTTAGQHKIVDTNVNVIDNPGGVFEYTFPKQWGMDMGDFKNAYFKISQGDKTGSTASFKVKVLSAVDLNAENAKDYISVADGVIDQIKTDGASRLSQLNDNIDKSNKLNKQATDLITATNNSLTGAKATVDKATNDGVSKINTVTSTGLNQLEEIIRSGSATNPILTATSDMKISDAFSHWDWTPMKQDQSIWIEFKNAKLVTTKWGNMTNVMVNASLSNDSLVLNIYPLSNPATFGHRIISAAYPTYDDNSINYIDISNGNLDEVKQSIQNVQNNVTGQGKLLSMMIDSKTGAYDNRILQNKAGIDAINLDLPAIKRGSLTVAKKVNVYGDSGKSNKIGEIALVRQGMFVAISGAIPTNSTYNRVYFDDITGFNAAQDTALEFYDDSSSGFSAYKEAGTNVLVSAYGFRSGKSNRLGGMWVTVDAMPT</sequence>
<dbReference type="Pfam" id="PF10651">
    <property type="entry name" value="BppU_N"/>
    <property type="match status" value="1"/>
</dbReference>
<comment type="caution">
    <text evidence="2">The sequence shown here is derived from an EMBL/GenBank/DDBJ whole genome shotgun (WGS) entry which is preliminary data.</text>
</comment>
<accession>A0ABM9N4L4</accession>
<organism evidence="2 3">
    <name type="scientific">Eupransor demetentiae</name>
    <dbReference type="NCBI Taxonomy" id="3109584"/>
    <lineage>
        <taxon>Bacteria</taxon>
        <taxon>Bacillati</taxon>
        <taxon>Bacillota</taxon>
        <taxon>Bacilli</taxon>
        <taxon>Lactobacillales</taxon>
        <taxon>Lactobacillaceae</taxon>
        <taxon>Eupransor</taxon>
    </lineage>
</organism>
<reference evidence="2 3" key="1">
    <citation type="submission" date="2024-01" db="EMBL/GenBank/DDBJ databases">
        <authorList>
            <person name="Botero Cardona J."/>
        </authorList>
    </citation>
    <scope>NUCLEOTIDE SEQUENCE [LARGE SCALE GENOMIC DNA]</scope>
    <source>
        <strain evidence="2 3">LMG 33000</strain>
    </source>
</reference>